<dbReference type="AlphaFoldDB" id="A0A5B8UCS1"/>
<dbReference type="GO" id="GO:0005886">
    <property type="term" value="C:plasma membrane"/>
    <property type="evidence" value="ECO:0007669"/>
    <property type="project" value="TreeGrafter"/>
</dbReference>
<dbReference type="Pfam" id="PF00146">
    <property type="entry name" value="NADHdh"/>
    <property type="match status" value="1"/>
</dbReference>
<reference evidence="7 8" key="1">
    <citation type="journal article" date="2018" name="J. Microbiol.">
        <title>Baekduia soli gen. nov., sp. nov., a novel bacterium isolated from the soil of Baekdu Mountain and proposal of a novel family name, Baekduiaceae fam. nov.</title>
        <authorList>
            <person name="An D.S."/>
            <person name="Siddiqi M.Z."/>
            <person name="Kim K.H."/>
            <person name="Yu H.S."/>
            <person name="Im W.T."/>
        </authorList>
    </citation>
    <scope>NUCLEOTIDE SEQUENCE [LARGE SCALE GENOMIC DNA]</scope>
    <source>
        <strain evidence="7 8">BR7-21</strain>
    </source>
</reference>
<feature type="transmembrane region" description="Helical" evidence="6">
    <location>
        <begin position="362"/>
        <end position="383"/>
    </location>
</feature>
<evidence type="ECO:0000313" key="7">
    <source>
        <dbReference type="EMBL" id="QEC50764.1"/>
    </source>
</evidence>
<keyword evidence="2 6" id="KW-0812">Transmembrane</keyword>
<keyword evidence="3 6" id="KW-1133">Transmembrane helix</keyword>
<evidence type="ECO:0000256" key="4">
    <source>
        <dbReference type="ARBA" id="ARBA00023136"/>
    </source>
</evidence>
<gene>
    <name evidence="7" type="ORF">FSW04_13305</name>
</gene>
<evidence type="ECO:0000256" key="5">
    <source>
        <dbReference type="SAM" id="MobiDB-lite"/>
    </source>
</evidence>
<accession>A0A5B8UCS1</accession>
<protein>
    <submittedName>
        <fullName evidence="7">Formate hydrogenlyase</fullName>
    </submittedName>
</protein>
<evidence type="ECO:0000256" key="6">
    <source>
        <dbReference type="SAM" id="Phobius"/>
    </source>
</evidence>
<feature type="transmembrane region" description="Helical" evidence="6">
    <location>
        <begin position="209"/>
        <end position="228"/>
    </location>
</feature>
<name>A0A5B8UCS1_9ACTN</name>
<dbReference type="GO" id="GO:0016829">
    <property type="term" value="F:lyase activity"/>
    <property type="evidence" value="ECO:0007669"/>
    <property type="project" value="UniProtKB-KW"/>
</dbReference>
<feature type="transmembrane region" description="Helical" evidence="6">
    <location>
        <begin position="175"/>
        <end position="197"/>
    </location>
</feature>
<keyword evidence="4 6" id="KW-0472">Membrane</keyword>
<keyword evidence="7" id="KW-0456">Lyase</keyword>
<feature type="transmembrane region" description="Helical" evidence="6">
    <location>
        <begin position="335"/>
        <end position="356"/>
    </location>
</feature>
<dbReference type="InterPro" id="IPR001694">
    <property type="entry name" value="NADH_UbQ_OxRdtase_su1/FPO"/>
</dbReference>
<evidence type="ECO:0000256" key="1">
    <source>
        <dbReference type="ARBA" id="ARBA00004141"/>
    </source>
</evidence>
<feature type="transmembrane region" description="Helical" evidence="6">
    <location>
        <begin position="395"/>
        <end position="415"/>
    </location>
</feature>
<feature type="compositionally biased region" description="Low complexity" evidence="5">
    <location>
        <begin position="53"/>
        <end position="70"/>
    </location>
</feature>
<proteinExistence type="predicted"/>
<evidence type="ECO:0000256" key="3">
    <source>
        <dbReference type="ARBA" id="ARBA00022989"/>
    </source>
</evidence>
<feature type="compositionally biased region" description="Low complexity" evidence="5">
    <location>
        <begin position="101"/>
        <end position="114"/>
    </location>
</feature>
<dbReference type="InterPro" id="IPR052561">
    <property type="entry name" value="ComplexI_Subunit1"/>
</dbReference>
<keyword evidence="8" id="KW-1185">Reference proteome</keyword>
<sequence>MDVRPAPGAGVGLHRGGLHQAAAPRARGRPAAGARARGRRRRGRRAAHPPSRRGPAPLRRGALRTAGPRGAARRGRGAAPAVGQPADLHPVHARARDRAAGARAPRRPGVTGADAGAGVAQVAGGLVLAPLAAGWIQHLKGRLQGRRGPSALQPYRDLRRLWGKSAVQPSAAGPLYRAAPAVVAAALLVAALVVPVGGRAADWGVGHDALVVIGLLALARGALALSAWDTGAGFGLLGAGRDLTFAVFVEGVLLLVVLLAGRAVGGSTDLVALSGAAAGGAPWHSAAHWCAGAAFALVALAETGRQPVDNPDTHLELTMVHEGPLLEYAGRDLACLQWAAAARLWLMLVLAAGLFAPTTGPFTARLALAAATVAVLCVAIALTETALAKMRILRVPVFVGGAGALCLIGLAGSLVQGA</sequence>
<feature type="compositionally biased region" description="Low complexity" evidence="5">
    <location>
        <begin position="21"/>
        <end position="35"/>
    </location>
</feature>
<evidence type="ECO:0000313" key="8">
    <source>
        <dbReference type="Proteomes" id="UP000321805"/>
    </source>
</evidence>
<organism evidence="7 8">
    <name type="scientific">Baekduia soli</name>
    <dbReference type="NCBI Taxonomy" id="496014"/>
    <lineage>
        <taxon>Bacteria</taxon>
        <taxon>Bacillati</taxon>
        <taxon>Actinomycetota</taxon>
        <taxon>Thermoleophilia</taxon>
        <taxon>Solirubrobacterales</taxon>
        <taxon>Baekduiaceae</taxon>
        <taxon>Baekduia</taxon>
    </lineage>
</organism>
<dbReference type="Proteomes" id="UP000321805">
    <property type="component" value="Chromosome"/>
</dbReference>
<dbReference type="OrthoDB" id="9778499at2"/>
<feature type="compositionally biased region" description="Basic residues" evidence="5">
    <location>
        <begin position="36"/>
        <end position="51"/>
    </location>
</feature>
<dbReference type="PANTHER" id="PTHR43359:SF1">
    <property type="entry name" value="FORMATE HYDROGENLYASE SUBUNIT 4-RELATED"/>
    <property type="match status" value="1"/>
</dbReference>
<comment type="subcellular location">
    <subcellularLocation>
        <location evidence="1">Membrane</location>
        <topology evidence="1">Multi-pass membrane protein</topology>
    </subcellularLocation>
</comment>
<evidence type="ECO:0000256" key="2">
    <source>
        <dbReference type="ARBA" id="ARBA00022692"/>
    </source>
</evidence>
<feature type="transmembrane region" description="Helical" evidence="6">
    <location>
        <begin position="243"/>
        <end position="261"/>
    </location>
</feature>
<dbReference type="EMBL" id="CP042430">
    <property type="protein sequence ID" value="QEC50764.1"/>
    <property type="molecule type" value="Genomic_DNA"/>
</dbReference>
<dbReference type="KEGG" id="bsol:FSW04_13305"/>
<dbReference type="PANTHER" id="PTHR43359">
    <property type="entry name" value="FORMATE HYDROGENLYASE SUBUNIT 4"/>
    <property type="match status" value="1"/>
</dbReference>
<feature type="region of interest" description="Disordered" evidence="5">
    <location>
        <begin position="1"/>
        <end position="114"/>
    </location>
</feature>